<dbReference type="GO" id="GO:0007131">
    <property type="term" value="P:reciprocal meiotic recombination"/>
    <property type="evidence" value="ECO:0007669"/>
    <property type="project" value="InterPro"/>
</dbReference>
<proteinExistence type="predicted"/>
<protein>
    <submittedName>
        <fullName evidence="2">Recombination protein 107</fullName>
    </submittedName>
</protein>
<dbReference type="PhylomeDB" id="A0A0W0CKX0"/>
<dbReference type="Pfam" id="PF09074">
    <property type="entry name" value="Mer2"/>
    <property type="match status" value="1"/>
</dbReference>
<gene>
    <name evidence="2" type="ORF">AO440_004190</name>
</gene>
<feature type="region of interest" description="Disordered" evidence="1">
    <location>
        <begin position="1"/>
        <end position="24"/>
    </location>
</feature>
<dbReference type="VEuPathDB" id="FungiDB:GVI51_M07799"/>
<accession>A0A0W0CKX0</accession>
<comment type="caution">
    <text evidence="2">The sequence shown here is derived from an EMBL/GenBank/DDBJ whole genome shotgun (WGS) entry which is preliminary data.</text>
</comment>
<dbReference type="EMBL" id="LLZZ01000117">
    <property type="protein sequence ID" value="KTB04198.1"/>
    <property type="molecule type" value="Genomic_DNA"/>
</dbReference>
<feature type="compositionally biased region" description="Basic and acidic residues" evidence="1">
    <location>
        <begin position="1"/>
        <end position="14"/>
    </location>
</feature>
<name>A0A0W0CKX0_CANGB</name>
<sequence length="364" mass="41673">MEQRLETEDLHSESTDISSSIDADDLLHSGDSSLGEADKQIMEWAGKLELESIDLREKSEKLINTLTNMSQELMKVSSQLVKQLENCNHSKEEDIVDQVYKLDVNINNQLQDWKKSFSDQLKSINHNSNLGQIKNLTECMANQEANILGAIRHNSTILKDECRDIIKSQELAGAPKLQRAVDYLHEIMHNMSCQTESMNELLLSIDKQLHNIDLALIKEKDQYKVQFKAFKRSLRDMITSNRNNVEDTVVNTVQVTIERKLEDMFDKMFDQKLLGKLRLLITKGEIPVPEGSKLANAIPLNRHTNDYDLNGTTWTDSSSQDGPRTRARFRTKNKVTKPRKSEISRTIIPWCEISSPPVEYTSDL</sequence>
<organism evidence="2 3">
    <name type="scientific">Candida glabrata</name>
    <name type="common">Yeast</name>
    <name type="synonym">Torulopsis glabrata</name>
    <dbReference type="NCBI Taxonomy" id="5478"/>
    <lineage>
        <taxon>Eukaryota</taxon>
        <taxon>Fungi</taxon>
        <taxon>Dikarya</taxon>
        <taxon>Ascomycota</taxon>
        <taxon>Saccharomycotina</taxon>
        <taxon>Saccharomycetes</taxon>
        <taxon>Saccharomycetales</taxon>
        <taxon>Saccharomycetaceae</taxon>
        <taxon>Nakaseomyces</taxon>
    </lineage>
</organism>
<evidence type="ECO:0000313" key="3">
    <source>
        <dbReference type="Proteomes" id="UP000054886"/>
    </source>
</evidence>
<dbReference type="VEuPathDB" id="FungiDB:B1J91_M07832g"/>
<dbReference type="AlphaFoldDB" id="A0A0W0CKX0"/>
<dbReference type="Proteomes" id="UP000054886">
    <property type="component" value="Unassembled WGS sequence"/>
</dbReference>
<evidence type="ECO:0000256" key="1">
    <source>
        <dbReference type="SAM" id="MobiDB-lite"/>
    </source>
</evidence>
<dbReference type="InterPro" id="IPR015159">
    <property type="entry name" value="Rec107"/>
</dbReference>
<dbReference type="VEuPathDB" id="FungiDB:GWK60_M07799"/>
<reference evidence="2 3" key="1">
    <citation type="submission" date="2015-10" db="EMBL/GenBank/DDBJ databases">
        <title>Draft genomes sequences of Candida glabrata isolates 1A, 1B, 2A, 2B, 3A and 3B.</title>
        <authorList>
            <person name="Haavelsrud O.E."/>
            <person name="Gaustad P."/>
        </authorList>
    </citation>
    <scope>NUCLEOTIDE SEQUENCE [LARGE SCALE GENOMIC DNA]</scope>
    <source>
        <strain evidence="2">910700640</strain>
    </source>
</reference>
<dbReference type="VEuPathDB" id="FungiDB:CAGL0M07832g"/>
<dbReference type="VEuPathDB" id="FungiDB:GW608_M07799"/>
<dbReference type="GO" id="GO:0000794">
    <property type="term" value="C:condensed nuclear chromosome"/>
    <property type="evidence" value="ECO:0007669"/>
    <property type="project" value="InterPro"/>
</dbReference>
<evidence type="ECO:0000313" key="2">
    <source>
        <dbReference type="EMBL" id="KTB04198.1"/>
    </source>
</evidence>